<gene>
    <name evidence="2" type="ORF">D1Z90_11725</name>
</gene>
<evidence type="ECO:0000313" key="2">
    <source>
        <dbReference type="EMBL" id="RJG42752.1"/>
    </source>
</evidence>
<proteinExistence type="predicted"/>
<dbReference type="InterPro" id="IPR051531">
    <property type="entry name" value="N-acetyltransferase"/>
</dbReference>
<name>A0A418YDZ1_9GAMM</name>
<dbReference type="PANTHER" id="PTHR43792:SF1">
    <property type="entry name" value="N-ACETYLTRANSFERASE DOMAIN-CONTAINING PROTEIN"/>
    <property type="match status" value="1"/>
</dbReference>
<keyword evidence="3" id="KW-1185">Reference proteome</keyword>
<dbReference type="AlphaFoldDB" id="A0A418YDZ1"/>
<dbReference type="PROSITE" id="PS51186">
    <property type="entry name" value="GNAT"/>
    <property type="match status" value="1"/>
</dbReference>
<dbReference type="Proteomes" id="UP000283255">
    <property type="component" value="Unassembled WGS sequence"/>
</dbReference>
<reference evidence="2 3" key="1">
    <citation type="submission" date="2018-09" db="EMBL/GenBank/DDBJ databases">
        <authorList>
            <person name="Wang F."/>
        </authorList>
    </citation>
    <scope>NUCLEOTIDE SEQUENCE [LARGE SCALE GENOMIC DNA]</scope>
    <source>
        <strain evidence="2 3">PLHSC7-2</strain>
    </source>
</reference>
<dbReference type="Gene3D" id="3.40.630.30">
    <property type="match status" value="1"/>
</dbReference>
<dbReference type="InterPro" id="IPR016181">
    <property type="entry name" value="Acyl_CoA_acyltransferase"/>
</dbReference>
<dbReference type="InterPro" id="IPR000182">
    <property type="entry name" value="GNAT_dom"/>
</dbReference>
<protein>
    <submittedName>
        <fullName evidence="2">N-acetyltransferase</fullName>
    </submittedName>
</protein>
<feature type="domain" description="N-acetyltransferase" evidence="1">
    <location>
        <begin position="4"/>
        <end position="153"/>
    </location>
</feature>
<dbReference type="RefSeq" id="WP_119910954.1">
    <property type="nucleotide sequence ID" value="NZ_QZCH01000014.1"/>
</dbReference>
<dbReference type="SUPFAM" id="SSF55729">
    <property type="entry name" value="Acyl-CoA N-acyltransferases (Nat)"/>
    <property type="match status" value="1"/>
</dbReference>
<evidence type="ECO:0000259" key="1">
    <source>
        <dbReference type="PROSITE" id="PS51186"/>
    </source>
</evidence>
<dbReference type="Pfam" id="PF13302">
    <property type="entry name" value="Acetyltransf_3"/>
    <property type="match status" value="1"/>
</dbReference>
<reference evidence="2 3" key="2">
    <citation type="submission" date="2019-01" db="EMBL/GenBank/DDBJ databases">
        <title>Motilimonas pumilus sp. nov., isolated from the gut of sea cucumber (Apostichopus japonicus).</title>
        <authorList>
            <person name="Wang F.-Q."/>
            <person name="Ren L.-H."/>
            <person name="Lin Y.-W."/>
            <person name="Sun G.-H."/>
            <person name="Du Z.-J."/>
            <person name="Zhao J.-X."/>
            <person name="Liu X.-J."/>
            <person name="Liu L.-J."/>
        </authorList>
    </citation>
    <scope>NUCLEOTIDE SEQUENCE [LARGE SCALE GENOMIC DNA]</scope>
    <source>
        <strain evidence="2 3">PLHSC7-2</strain>
    </source>
</reference>
<comment type="caution">
    <text evidence="2">The sequence shown here is derived from an EMBL/GenBank/DDBJ whole genome shotgun (WGS) entry which is preliminary data.</text>
</comment>
<sequence>MIEPIIASLTLADKPAVFSMLQDPEVMRFLGPQRALTDAEAEVWFNEHLLTPSRLVFKDKHTHALIGFCGVKQIAGQDDFGYFLLRQFWGQGLALKIIQMALIEIAKSQTLEQCQVFIDKDNGASLALANKLGWQRAGEQTEATSGKWRYFLA</sequence>
<accession>A0A418YDZ1</accession>
<dbReference type="GO" id="GO:0016747">
    <property type="term" value="F:acyltransferase activity, transferring groups other than amino-acyl groups"/>
    <property type="evidence" value="ECO:0007669"/>
    <property type="project" value="InterPro"/>
</dbReference>
<keyword evidence="2" id="KW-0808">Transferase</keyword>
<dbReference type="OrthoDB" id="9801656at2"/>
<evidence type="ECO:0000313" key="3">
    <source>
        <dbReference type="Proteomes" id="UP000283255"/>
    </source>
</evidence>
<dbReference type="EMBL" id="QZCH01000014">
    <property type="protein sequence ID" value="RJG42752.1"/>
    <property type="molecule type" value="Genomic_DNA"/>
</dbReference>
<organism evidence="2 3">
    <name type="scientific">Motilimonas pumila</name>
    <dbReference type="NCBI Taxonomy" id="2303987"/>
    <lineage>
        <taxon>Bacteria</taxon>
        <taxon>Pseudomonadati</taxon>
        <taxon>Pseudomonadota</taxon>
        <taxon>Gammaproteobacteria</taxon>
        <taxon>Alteromonadales</taxon>
        <taxon>Alteromonadales genera incertae sedis</taxon>
        <taxon>Motilimonas</taxon>
    </lineage>
</organism>
<dbReference type="PANTHER" id="PTHR43792">
    <property type="entry name" value="GNAT FAMILY, PUTATIVE (AFU_ORTHOLOGUE AFUA_3G00765)-RELATED-RELATED"/>
    <property type="match status" value="1"/>
</dbReference>